<keyword evidence="7 10" id="KW-1133">Transmembrane helix</keyword>
<feature type="transmembrane region" description="Helical" evidence="10">
    <location>
        <begin position="142"/>
        <end position="164"/>
    </location>
</feature>
<dbReference type="Proteomes" id="UP000321298">
    <property type="component" value="Chromosome"/>
</dbReference>
<keyword evidence="14" id="KW-1185">Reference proteome</keyword>
<evidence type="ECO:0000256" key="7">
    <source>
        <dbReference type="ARBA" id="ARBA00022989"/>
    </source>
</evidence>
<evidence type="ECO:0000256" key="8">
    <source>
        <dbReference type="ARBA" id="ARBA00023136"/>
    </source>
</evidence>
<dbReference type="Gene3D" id="1.10.3720.10">
    <property type="entry name" value="MetI-like"/>
    <property type="match status" value="1"/>
</dbReference>
<dbReference type="Pfam" id="PF00528">
    <property type="entry name" value="BPD_transp_1"/>
    <property type="match status" value="1"/>
</dbReference>
<organism evidence="12 15">
    <name type="scientific">Leuconostoc lactis</name>
    <dbReference type="NCBI Taxonomy" id="1246"/>
    <lineage>
        <taxon>Bacteria</taxon>
        <taxon>Bacillati</taxon>
        <taxon>Bacillota</taxon>
        <taxon>Bacilli</taxon>
        <taxon>Lactobacillales</taxon>
        <taxon>Lactobacillaceae</taxon>
        <taxon>Leuconostoc</taxon>
    </lineage>
</organism>
<evidence type="ECO:0000313" key="14">
    <source>
        <dbReference type="Proteomes" id="UP000321298"/>
    </source>
</evidence>
<evidence type="ECO:0000256" key="9">
    <source>
        <dbReference type="ARBA" id="ARBA00024202"/>
    </source>
</evidence>
<dbReference type="GO" id="GO:0015031">
    <property type="term" value="P:protein transport"/>
    <property type="evidence" value="ECO:0007669"/>
    <property type="project" value="UniProtKB-KW"/>
</dbReference>
<protein>
    <submittedName>
        <fullName evidence="12 13">ABC transporter permease</fullName>
    </submittedName>
</protein>
<dbReference type="STRING" id="1246.BCR17_03470"/>
<evidence type="ECO:0000313" key="13">
    <source>
        <dbReference type="EMBL" id="QEA44825.1"/>
    </source>
</evidence>
<dbReference type="GO" id="GO:0005886">
    <property type="term" value="C:plasma membrane"/>
    <property type="evidence" value="ECO:0007669"/>
    <property type="project" value="UniProtKB-SubCell"/>
</dbReference>
<evidence type="ECO:0000256" key="3">
    <source>
        <dbReference type="ARBA" id="ARBA00022475"/>
    </source>
</evidence>
<feature type="transmembrane region" description="Helical" evidence="10">
    <location>
        <begin position="42"/>
        <end position="64"/>
    </location>
</feature>
<name>A0A1B2A0H6_LEULA</name>
<feature type="transmembrane region" description="Helical" evidence="10">
    <location>
        <begin position="306"/>
        <end position="329"/>
    </location>
</feature>
<dbReference type="PROSITE" id="PS50928">
    <property type="entry name" value="ABC_TM1"/>
    <property type="match status" value="1"/>
</dbReference>
<sequence>MAANTEDFVIVGAQSSDANEHISKPALSFWQDAWRRLKLNKLAVVSMWFLIIILAFAVLSNIFVPQKAANSFNSDKVGVYKNLPPNSGLPIPGWDGKIKAPGDTTTTNAYSEQGVPDGEKFILGTDNIGRSMAKRVTVGLRISLLVAIVATFIDLVIGVAYGVFSGWKGGWVDNAMQRIIEILSSIPNLIIVTMLGLLFGSGIASIILAIAMTGWLGMARQVRNMTLSLKERDYVLAAKSLGESSFKIAVKHLIPNMAGTIIVQIMMTVPSAIMFEAVLSAINLGVKPPTASLGSLIADAQSMLQFYPYQVLIPSAVLVLISLAFILLGDGLRDAFDPRASED</sequence>
<feature type="transmembrane region" description="Helical" evidence="10">
    <location>
        <begin position="189"/>
        <end position="216"/>
    </location>
</feature>
<dbReference type="GO" id="GO:0015833">
    <property type="term" value="P:peptide transport"/>
    <property type="evidence" value="ECO:0007669"/>
    <property type="project" value="UniProtKB-KW"/>
</dbReference>
<dbReference type="Proteomes" id="UP000478636">
    <property type="component" value="Unassembled WGS sequence"/>
</dbReference>
<reference evidence="12 15" key="2">
    <citation type="submission" date="2019-12" db="EMBL/GenBank/DDBJ databases">
        <title>Complete genome sequence of Leuconostoc lactis strain AVN1 provides insights into metabolic potential.</title>
        <authorList>
            <person name="Besrour N."/>
            <person name="Najjari A."/>
            <person name="Fhoula I."/>
            <person name="Jaballah S."/>
            <person name="Klibi N."/>
            <person name="Ouzari H.I."/>
        </authorList>
    </citation>
    <scope>NUCLEOTIDE SEQUENCE [LARGE SCALE GENOMIC DNA]</scope>
    <source>
        <strain evidence="12 15">AVN1</strain>
    </source>
</reference>
<evidence type="ECO:0000256" key="10">
    <source>
        <dbReference type="RuleBase" id="RU363032"/>
    </source>
</evidence>
<keyword evidence="3" id="KW-1003">Cell membrane</keyword>
<evidence type="ECO:0000256" key="6">
    <source>
        <dbReference type="ARBA" id="ARBA00022927"/>
    </source>
</evidence>
<gene>
    <name evidence="13" type="ORF">FGL83_02815</name>
    <name evidence="12" type="ORF">GQS40_13895</name>
</gene>
<evidence type="ECO:0000256" key="2">
    <source>
        <dbReference type="ARBA" id="ARBA00022448"/>
    </source>
</evidence>
<evidence type="ECO:0000256" key="4">
    <source>
        <dbReference type="ARBA" id="ARBA00022692"/>
    </source>
</evidence>
<dbReference type="EMBL" id="CP042387">
    <property type="protein sequence ID" value="QEA44825.1"/>
    <property type="molecule type" value="Genomic_DNA"/>
</dbReference>
<comment type="subcellular location">
    <subcellularLocation>
        <location evidence="1 10">Cell membrane</location>
        <topology evidence="1 10">Multi-pass membrane protein</topology>
    </subcellularLocation>
</comment>
<evidence type="ECO:0000256" key="5">
    <source>
        <dbReference type="ARBA" id="ARBA00022856"/>
    </source>
</evidence>
<dbReference type="InterPro" id="IPR050366">
    <property type="entry name" value="BP-dependent_transpt_permease"/>
</dbReference>
<dbReference type="PANTHER" id="PTHR43386:SF24">
    <property type="entry name" value="OLIGOPEPTIDE TRANSPORT SYSTEM PERMEASE PROTEIN AMID"/>
    <property type="match status" value="1"/>
</dbReference>
<keyword evidence="5" id="KW-0571">Peptide transport</keyword>
<dbReference type="KEGG" id="llf:BCR17_03470"/>
<keyword evidence="8 10" id="KW-0472">Membrane</keyword>
<dbReference type="AlphaFoldDB" id="A0A1B2A0H6"/>
<keyword evidence="6" id="KW-0653">Protein transport</keyword>
<reference evidence="13 14" key="1">
    <citation type="submission" date="2019-06" db="EMBL/GenBank/DDBJ databases">
        <title>Genome analyses of bacteria isolated from kimchi.</title>
        <authorList>
            <person name="Lee S."/>
            <person name="Ahn S."/>
            <person name="Roh S."/>
        </authorList>
    </citation>
    <scope>NUCLEOTIDE SEQUENCE [LARGE SCALE GENOMIC DNA]</scope>
    <source>
        <strain evidence="13 14">CBA3625</strain>
    </source>
</reference>
<accession>A0A1B2A0H6</accession>
<comment type="similarity">
    <text evidence="9">Belongs to the binding-protein-dependent transport system permease family. OppBC subfamily.</text>
</comment>
<dbReference type="PANTHER" id="PTHR43386">
    <property type="entry name" value="OLIGOPEPTIDE TRANSPORT SYSTEM PERMEASE PROTEIN APPC"/>
    <property type="match status" value="1"/>
</dbReference>
<dbReference type="GeneID" id="66531111"/>
<dbReference type="InterPro" id="IPR035906">
    <property type="entry name" value="MetI-like_sf"/>
</dbReference>
<dbReference type="InterPro" id="IPR000515">
    <property type="entry name" value="MetI-like"/>
</dbReference>
<proteinExistence type="inferred from homology"/>
<dbReference type="Pfam" id="PF12911">
    <property type="entry name" value="OppC_N"/>
    <property type="match status" value="1"/>
</dbReference>
<dbReference type="CDD" id="cd06261">
    <property type="entry name" value="TM_PBP2"/>
    <property type="match status" value="1"/>
</dbReference>
<dbReference type="SUPFAM" id="SSF161098">
    <property type="entry name" value="MetI-like"/>
    <property type="match status" value="1"/>
</dbReference>
<evidence type="ECO:0000256" key="1">
    <source>
        <dbReference type="ARBA" id="ARBA00004651"/>
    </source>
</evidence>
<dbReference type="RefSeq" id="WP_029510089.1">
    <property type="nucleotide sequence ID" value="NZ_BJMJ01000015.1"/>
</dbReference>
<evidence type="ECO:0000313" key="15">
    <source>
        <dbReference type="Proteomes" id="UP000478636"/>
    </source>
</evidence>
<keyword evidence="2 10" id="KW-0813">Transport</keyword>
<dbReference type="EMBL" id="WSZI01000021">
    <property type="protein sequence ID" value="MWN21849.1"/>
    <property type="molecule type" value="Genomic_DNA"/>
</dbReference>
<keyword evidence="4 10" id="KW-0812">Transmembrane</keyword>
<feature type="transmembrane region" description="Helical" evidence="10">
    <location>
        <begin position="261"/>
        <end position="286"/>
    </location>
</feature>
<feature type="domain" description="ABC transmembrane type-1" evidence="11">
    <location>
        <begin position="140"/>
        <end position="329"/>
    </location>
</feature>
<evidence type="ECO:0000313" key="12">
    <source>
        <dbReference type="EMBL" id="MWN21849.1"/>
    </source>
</evidence>
<evidence type="ECO:0000259" key="11">
    <source>
        <dbReference type="PROSITE" id="PS50928"/>
    </source>
</evidence>
<dbReference type="InterPro" id="IPR025966">
    <property type="entry name" value="OppC_N"/>
</dbReference>
<dbReference type="GO" id="GO:0055085">
    <property type="term" value="P:transmembrane transport"/>
    <property type="evidence" value="ECO:0007669"/>
    <property type="project" value="InterPro"/>
</dbReference>